<proteinExistence type="predicted"/>
<name>A0A6C0HIV7_9ZZZZ</name>
<feature type="compositionally biased region" description="Polar residues" evidence="1">
    <location>
        <begin position="27"/>
        <end position="37"/>
    </location>
</feature>
<dbReference type="AlphaFoldDB" id="A0A6C0HIV7"/>
<accession>A0A6C0HIV7</accession>
<dbReference type="EMBL" id="MN739968">
    <property type="protein sequence ID" value="QHT80384.1"/>
    <property type="molecule type" value="Genomic_DNA"/>
</dbReference>
<evidence type="ECO:0000256" key="1">
    <source>
        <dbReference type="SAM" id="MobiDB-lite"/>
    </source>
</evidence>
<evidence type="ECO:0000313" key="2">
    <source>
        <dbReference type="EMBL" id="QHT80384.1"/>
    </source>
</evidence>
<reference evidence="2" key="1">
    <citation type="journal article" date="2020" name="Nature">
        <title>Giant virus diversity and host interactions through global metagenomics.</title>
        <authorList>
            <person name="Schulz F."/>
            <person name="Roux S."/>
            <person name="Paez-Espino D."/>
            <person name="Jungbluth S."/>
            <person name="Walsh D.A."/>
            <person name="Denef V.J."/>
            <person name="McMahon K.D."/>
            <person name="Konstantinidis K.T."/>
            <person name="Eloe-Fadrosh E.A."/>
            <person name="Kyrpides N.C."/>
            <person name="Woyke T."/>
        </authorList>
    </citation>
    <scope>NUCLEOTIDE SEQUENCE</scope>
    <source>
        <strain evidence="2">GVMAG-M-3300023184-120</strain>
    </source>
</reference>
<organism evidence="2">
    <name type="scientific">viral metagenome</name>
    <dbReference type="NCBI Taxonomy" id="1070528"/>
    <lineage>
        <taxon>unclassified sequences</taxon>
        <taxon>metagenomes</taxon>
        <taxon>organismal metagenomes</taxon>
    </lineage>
</organism>
<sequence length="148" mass="17146">MSSIVSETEYYYQDGFYAPSCDDETNTLQTDASSKSGKNSKEKQKRDYTHVFQVKSKLTSMPIKIRAFETLQIIGAPIRNAITGFPCRNDDNKLCRYGSADEYNYFKTRDISNLKKPGLVFFYDSPEQYERHFHRTLPENVVSQWNGP</sequence>
<feature type="region of interest" description="Disordered" evidence="1">
    <location>
        <begin position="27"/>
        <end position="46"/>
    </location>
</feature>
<protein>
    <submittedName>
        <fullName evidence="2">Uncharacterized protein</fullName>
    </submittedName>
</protein>